<feature type="non-terminal residue" evidence="1">
    <location>
        <position position="1"/>
    </location>
</feature>
<organism evidence="1 2">
    <name type="scientific">Allacma fusca</name>
    <dbReference type="NCBI Taxonomy" id="39272"/>
    <lineage>
        <taxon>Eukaryota</taxon>
        <taxon>Metazoa</taxon>
        <taxon>Ecdysozoa</taxon>
        <taxon>Arthropoda</taxon>
        <taxon>Hexapoda</taxon>
        <taxon>Collembola</taxon>
        <taxon>Symphypleona</taxon>
        <taxon>Sminthuridae</taxon>
        <taxon>Allacma</taxon>
    </lineage>
</organism>
<dbReference type="EMBL" id="CAJVCH010487895">
    <property type="protein sequence ID" value="CAG7820718.1"/>
    <property type="molecule type" value="Genomic_DNA"/>
</dbReference>
<protein>
    <submittedName>
        <fullName evidence="1">Uncharacterized protein</fullName>
    </submittedName>
</protein>
<dbReference type="AlphaFoldDB" id="A0A8J2KPL5"/>
<gene>
    <name evidence="1" type="ORF">AFUS01_LOCUS31094</name>
</gene>
<evidence type="ECO:0000313" key="2">
    <source>
        <dbReference type="Proteomes" id="UP000708208"/>
    </source>
</evidence>
<evidence type="ECO:0000313" key="1">
    <source>
        <dbReference type="EMBL" id="CAG7820718.1"/>
    </source>
</evidence>
<keyword evidence="2" id="KW-1185">Reference proteome</keyword>
<proteinExistence type="predicted"/>
<sequence length="200" mass="21941">MSSRTNEKDISSLSVPTRFIMGLTKDEAAEIVKFREDEPGLVLCFFPLLPLLGFRKTVKSRSAQIQLLGIFPQLIGLQQDLGTNAGLGNQCWTWEPMLDLGTNAGLGNQCWTWEPMLDLGTNAGLGNQCWTWEPMLDLGTNAGLGNQCWTWGICCLLLVPTPFRPATLTPYELMRHEADAEDVALGQHVVLHQLDAGGAA</sequence>
<name>A0A8J2KPL5_9HEXA</name>
<comment type="caution">
    <text evidence="1">The sequence shown here is derived from an EMBL/GenBank/DDBJ whole genome shotgun (WGS) entry which is preliminary data.</text>
</comment>
<dbReference type="Proteomes" id="UP000708208">
    <property type="component" value="Unassembled WGS sequence"/>
</dbReference>
<accession>A0A8J2KPL5</accession>
<reference evidence="1" key="1">
    <citation type="submission" date="2021-06" db="EMBL/GenBank/DDBJ databases">
        <authorList>
            <person name="Hodson N. C."/>
            <person name="Mongue J. A."/>
            <person name="Jaron S. K."/>
        </authorList>
    </citation>
    <scope>NUCLEOTIDE SEQUENCE</scope>
</reference>